<feature type="region of interest" description="Disordered" evidence="1">
    <location>
        <begin position="26"/>
        <end position="68"/>
    </location>
</feature>
<organism evidence="2 3">
    <name type="scientific">Aureobasidium melanogenum</name>
    <name type="common">Aureobasidium pullulans var. melanogenum</name>
    <dbReference type="NCBI Taxonomy" id="46634"/>
    <lineage>
        <taxon>Eukaryota</taxon>
        <taxon>Fungi</taxon>
        <taxon>Dikarya</taxon>
        <taxon>Ascomycota</taxon>
        <taxon>Pezizomycotina</taxon>
        <taxon>Dothideomycetes</taxon>
        <taxon>Dothideomycetidae</taxon>
        <taxon>Dothideales</taxon>
        <taxon>Saccotheciaceae</taxon>
        <taxon>Aureobasidium</taxon>
    </lineage>
</organism>
<feature type="compositionally biased region" description="Polar residues" evidence="1">
    <location>
        <begin position="381"/>
        <end position="404"/>
    </location>
</feature>
<name>A0A9P8G3J5_AURME</name>
<protein>
    <submittedName>
        <fullName evidence="2">Uncharacterized protein</fullName>
    </submittedName>
</protein>
<gene>
    <name evidence="2" type="ORF">KCU98_g1373</name>
</gene>
<evidence type="ECO:0000313" key="2">
    <source>
        <dbReference type="EMBL" id="KAG9990130.1"/>
    </source>
</evidence>
<feature type="compositionally biased region" description="Acidic residues" evidence="1">
    <location>
        <begin position="335"/>
        <end position="345"/>
    </location>
</feature>
<feature type="region of interest" description="Disordered" evidence="1">
    <location>
        <begin position="322"/>
        <end position="404"/>
    </location>
</feature>
<dbReference type="AlphaFoldDB" id="A0A9P8G3J5"/>
<feature type="region of interest" description="Disordered" evidence="1">
    <location>
        <begin position="250"/>
        <end position="276"/>
    </location>
</feature>
<sequence>MDLRQYLIAPHEQPSRHGTSDLFRIPKHQQQSQQHRQQFQSHPQHPQHQPQPQQQSLHHVMMHQPHQHPQITPFASEQHNQFQYQHQSQTTATPLLTRDQVLKGLSLYPDILASVLFSQTDGDPAVQSQGQSHNDDTADEYQISHWRLSMLGNEKLDSCYTFAGKEVLGQEQARQRKNKFGSKPWSKLESEKISNVDKAKLMDKEPTTSTTIPIVSIPTSPRAGRYAKGQRLQRQRHFPPCSHVQRQEFQASATAGVSIPTSSKTLKRKASKAERGSSAGYILNKDADASFLVVKRVRKSGTIDEAQGVIGGASDEQLRKNTESSNFAPQPVQELNEDPNTDLDTESNKHAEDSIKDSIRHSTKRLTKKANKKAKRAHHNSVTPAQVSTSATSTPPHFYTSTPSSPQLYTTFLSL</sequence>
<feature type="compositionally biased region" description="Low complexity" evidence="1">
    <location>
        <begin position="207"/>
        <end position="221"/>
    </location>
</feature>
<proteinExistence type="predicted"/>
<dbReference type="Proteomes" id="UP000729357">
    <property type="component" value="Unassembled WGS sequence"/>
</dbReference>
<feature type="compositionally biased region" description="Polar residues" evidence="1">
    <location>
        <begin position="250"/>
        <end position="264"/>
    </location>
</feature>
<reference evidence="2" key="2">
    <citation type="submission" date="2021-08" db="EMBL/GenBank/DDBJ databases">
        <authorList>
            <person name="Gostincar C."/>
            <person name="Sun X."/>
            <person name="Song Z."/>
            <person name="Gunde-Cimerman N."/>
        </authorList>
    </citation>
    <scope>NUCLEOTIDE SEQUENCE</scope>
    <source>
        <strain evidence="2">EXF-9298</strain>
    </source>
</reference>
<reference evidence="2" key="1">
    <citation type="journal article" date="2021" name="J Fungi (Basel)">
        <title>Virulence traits and population genomics of the black yeast Aureobasidium melanogenum.</title>
        <authorList>
            <person name="Cernosa A."/>
            <person name="Sun X."/>
            <person name="Gostincar C."/>
            <person name="Fang C."/>
            <person name="Gunde-Cimerman N."/>
            <person name="Song Z."/>
        </authorList>
    </citation>
    <scope>NUCLEOTIDE SEQUENCE</scope>
    <source>
        <strain evidence="2">EXF-9298</strain>
    </source>
</reference>
<evidence type="ECO:0000256" key="1">
    <source>
        <dbReference type="SAM" id="MobiDB-lite"/>
    </source>
</evidence>
<keyword evidence="3" id="KW-1185">Reference proteome</keyword>
<dbReference type="EMBL" id="JAHFXS010000046">
    <property type="protein sequence ID" value="KAG9990130.1"/>
    <property type="molecule type" value="Genomic_DNA"/>
</dbReference>
<feature type="non-terminal residue" evidence="2">
    <location>
        <position position="415"/>
    </location>
</feature>
<comment type="caution">
    <text evidence="2">The sequence shown here is derived from an EMBL/GenBank/DDBJ whole genome shotgun (WGS) entry which is preliminary data.</text>
</comment>
<feature type="region of interest" description="Disordered" evidence="1">
    <location>
        <begin position="203"/>
        <end position="224"/>
    </location>
</feature>
<feature type="compositionally biased region" description="Basic and acidic residues" evidence="1">
    <location>
        <begin position="346"/>
        <end position="360"/>
    </location>
</feature>
<evidence type="ECO:0000313" key="3">
    <source>
        <dbReference type="Proteomes" id="UP000729357"/>
    </source>
</evidence>
<accession>A0A9P8G3J5</accession>
<feature type="region of interest" description="Disordered" evidence="1">
    <location>
        <begin position="1"/>
        <end position="20"/>
    </location>
</feature>
<feature type="compositionally biased region" description="Low complexity" evidence="1">
    <location>
        <begin position="28"/>
        <end position="68"/>
    </location>
</feature>
<feature type="compositionally biased region" description="Basic residues" evidence="1">
    <location>
        <begin position="361"/>
        <end position="379"/>
    </location>
</feature>